<evidence type="ECO:0000313" key="3">
    <source>
        <dbReference type="EMBL" id="SDO40840.1"/>
    </source>
</evidence>
<reference evidence="3 4" key="1">
    <citation type="submission" date="2016-10" db="EMBL/GenBank/DDBJ databases">
        <authorList>
            <person name="de Groot N.N."/>
        </authorList>
    </citation>
    <scope>NUCLEOTIDE SEQUENCE [LARGE SCALE GENOMIC DNA]</scope>
    <source>
        <strain evidence="3 4">CGMCC 4.2022</strain>
    </source>
</reference>
<feature type="transmembrane region" description="Helical" evidence="2">
    <location>
        <begin position="121"/>
        <end position="140"/>
    </location>
</feature>
<evidence type="ECO:0000313" key="4">
    <source>
        <dbReference type="Proteomes" id="UP000199341"/>
    </source>
</evidence>
<dbReference type="Pfam" id="PF13560">
    <property type="entry name" value="HTH_31"/>
    <property type="match status" value="1"/>
</dbReference>
<feature type="compositionally biased region" description="Basic and acidic residues" evidence="1">
    <location>
        <begin position="90"/>
        <end position="100"/>
    </location>
</feature>
<gene>
    <name evidence="3" type="ORF">SAMN05216259_109310</name>
</gene>
<protein>
    <recommendedName>
        <fullName evidence="5">HTH cro/C1-type domain-containing protein</fullName>
    </recommendedName>
</protein>
<keyword evidence="2" id="KW-1133">Transmembrane helix</keyword>
<dbReference type="Proteomes" id="UP000199341">
    <property type="component" value="Unassembled WGS sequence"/>
</dbReference>
<feature type="compositionally biased region" description="Low complexity" evidence="1">
    <location>
        <begin position="204"/>
        <end position="215"/>
    </location>
</feature>
<dbReference type="EMBL" id="FNIE01000009">
    <property type="protein sequence ID" value="SDO40840.1"/>
    <property type="molecule type" value="Genomic_DNA"/>
</dbReference>
<feature type="compositionally biased region" description="Low complexity" evidence="1">
    <location>
        <begin position="159"/>
        <end position="169"/>
    </location>
</feature>
<evidence type="ECO:0000256" key="1">
    <source>
        <dbReference type="SAM" id="MobiDB-lite"/>
    </source>
</evidence>
<keyword evidence="4" id="KW-1185">Reference proteome</keyword>
<dbReference type="AlphaFoldDB" id="A0A1H0JBB5"/>
<feature type="region of interest" description="Disordered" evidence="1">
    <location>
        <begin position="145"/>
        <end position="267"/>
    </location>
</feature>
<evidence type="ECO:0000256" key="2">
    <source>
        <dbReference type="SAM" id="Phobius"/>
    </source>
</evidence>
<feature type="compositionally biased region" description="Low complexity" evidence="1">
    <location>
        <begin position="238"/>
        <end position="267"/>
    </location>
</feature>
<evidence type="ECO:0008006" key="5">
    <source>
        <dbReference type="Google" id="ProtNLM"/>
    </source>
</evidence>
<dbReference type="STRING" id="310781.SAMN05216259_109310"/>
<keyword evidence="2" id="KW-0812">Transmembrane</keyword>
<keyword evidence="2" id="KW-0472">Membrane</keyword>
<dbReference type="RefSeq" id="WP_093786182.1">
    <property type="nucleotide sequence ID" value="NZ_FNIE01000009.1"/>
</dbReference>
<dbReference type="OrthoDB" id="9815541at2"/>
<organism evidence="3 4">
    <name type="scientific">Actinacidiphila guanduensis</name>
    <dbReference type="NCBI Taxonomy" id="310781"/>
    <lineage>
        <taxon>Bacteria</taxon>
        <taxon>Bacillati</taxon>
        <taxon>Actinomycetota</taxon>
        <taxon>Actinomycetes</taxon>
        <taxon>Kitasatosporales</taxon>
        <taxon>Streptomycetaceae</taxon>
        <taxon>Actinacidiphila</taxon>
    </lineage>
</organism>
<proteinExistence type="predicted"/>
<name>A0A1H0JBB5_9ACTN</name>
<sequence length="280" mass="27746">MARWEPLAERVPVDARRLATQLRRMKDRSGLTVPALAARTAQPAEVWERALAGRQLPPLDAVEVLAQASGADYERIAALWRLAQKSAEATGDRGRGRPVPDPDPLDPLGPDEGLPHRSRRVLALALVGLLAAGALVAVLVTAGSGADRNPAGSAVPTDTGSPGSATHSPGGAGPGTGSPGQDPPGAPSTYAPRTDGAELPLSRTTTTASPTGSTPPGSPSGGGSSAPPPATGTGAGTGSAPPTAPPSAHSTSNPSSTAPTPTPTSSGICIGVIVLGICIR</sequence>
<accession>A0A1H0JBB5</accession>
<feature type="region of interest" description="Disordered" evidence="1">
    <location>
        <begin position="87"/>
        <end position="114"/>
    </location>
</feature>